<evidence type="ECO:0000256" key="6">
    <source>
        <dbReference type="SAM" id="Phobius"/>
    </source>
</evidence>
<organism evidence="8 9">
    <name type="scientific">Gracilibacillus salinarum</name>
    <dbReference type="NCBI Taxonomy" id="2932255"/>
    <lineage>
        <taxon>Bacteria</taxon>
        <taxon>Bacillati</taxon>
        <taxon>Bacillota</taxon>
        <taxon>Bacilli</taxon>
        <taxon>Bacillales</taxon>
        <taxon>Bacillaceae</taxon>
        <taxon>Gracilibacillus</taxon>
    </lineage>
</organism>
<gene>
    <name evidence="8" type="ORF">MUN87_20085</name>
</gene>
<dbReference type="InterPro" id="IPR017501">
    <property type="entry name" value="Phage_infect_YhgE_C"/>
</dbReference>
<dbReference type="Gene3D" id="1.20.5.1700">
    <property type="match status" value="1"/>
</dbReference>
<feature type="transmembrane region" description="Helical" evidence="6">
    <location>
        <begin position="760"/>
        <end position="781"/>
    </location>
</feature>
<feature type="domain" description="ABC-2 type transporter transmembrane" evidence="7">
    <location>
        <begin position="29"/>
        <end position="171"/>
    </location>
</feature>
<dbReference type="PANTHER" id="PTHR43077">
    <property type="entry name" value="TRANSPORT PERMEASE YVFS-RELATED"/>
    <property type="match status" value="1"/>
</dbReference>
<feature type="transmembrane region" description="Helical" evidence="6">
    <location>
        <begin position="728"/>
        <end position="754"/>
    </location>
</feature>
<dbReference type="Gene3D" id="3.40.1710.10">
    <property type="entry name" value="abc type-2 transporter like domain"/>
    <property type="match status" value="1"/>
</dbReference>
<evidence type="ECO:0000256" key="3">
    <source>
        <dbReference type="ARBA" id="ARBA00022989"/>
    </source>
</evidence>
<evidence type="ECO:0000256" key="2">
    <source>
        <dbReference type="ARBA" id="ARBA00022692"/>
    </source>
</evidence>
<dbReference type="InterPro" id="IPR051328">
    <property type="entry name" value="T7SS_ABC-Transporter"/>
</dbReference>
<evidence type="ECO:0000256" key="4">
    <source>
        <dbReference type="ARBA" id="ARBA00023136"/>
    </source>
</evidence>
<keyword evidence="9" id="KW-1185">Reference proteome</keyword>
<feature type="transmembrane region" description="Helical" evidence="6">
    <location>
        <begin position="788"/>
        <end position="807"/>
    </location>
</feature>
<dbReference type="Pfam" id="PF12698">
    <property type="entry name" value="ABC2_membrane_3"/>
    <property type="match status" value="2"/>
</dbReference>
<reference evidence="8 9" key="1">
    <citation type="submission" date="2022-04" db="EMBL/GenBank/DDBJ databases">
        <title>Gracilibacillus sp. isolated from saltern.</title>
        <authorList>
            <person name="Won M."/>
            <person name="Lee C.-M."/>
            <person name="Woen H.-Y."/>
            <person name="Kwon S.-W."/>
        </authorList>
    </citation>
    <scope>NUCLEOTIDE SEQUENCE [LARGE SCALE GENOMIC DNA]</scope>
    <source>
        <strain evidence="8 9">SSPM10-3</strain>
    </source>
</reference>
<accession>A0ABY4GLT6</accession>
<evidence type="ECO:0000313" key="9">
    <source>
        <dbReference type="Proteomes" id="UP000831537"/>
    </source>
</evidence>
<protein>
    <submittedName>
        <fullName evidence="8">YhgE/Pip domain-containing protein</fullName>
    </submittedName>
</protein>
<dbReference type="PANTHER" id="PTHR43077:SF10">
    <property type="entry name" value="TRANSPORT PERMEASE PROTEIN"/>
    <property type="match status" value="1"/>
</dbReference>
<sequence>MKNSWNIFKQDLRNIKRVPLVGLLLIGLAILPSLYAWFNLSASWDPYSNTEDVKIAIVNEDAGAEVEGESINIGEQLEENLKDNDSLGWVFTSREEAEKGIKYGDYYAGVFIKEDFSSKLAKVVEGEPVKASVKYQVNDKKNAIAPKMTSAGASSIVNTINDQFVNETSHTLFEEFDKLGIQLEEDLPTIRKIENALFDLDENMPEIMKVGQFVEDVDQDWDNINEKIDYFLSIRDYLPKIHEGADIILTLQDQFPKIYELSDSVLKVEETLPTIEKAVEDFNQIGAKFSEVDQFLADAGEHVQQVREQIKNNQDTLNDIADQASSLEAYVQDFQEFLSQAEWNAEPFVQSFQSQIMRMNQTLADISAEIESIEADEDIPDHEAALNQLQVKLEEHILYLQSNIQMYSNLYSLSEDENINTFIGEMEETVESFSVLKQDIANTVDSQTINRELIEDDLSEAQSNTSTMATWLDKNGNESLDNSFSGIQDNIADSNLNMDQLTELNKTLQEMLTNADSVLAKLETDISAMQEQLPEIQQKWDEVNSQVQDTFPVFVQSIHAFSDFIEEDLPEVEEKVNALATFVEEDLPQLEDNYLKVANLLEENLPAFESAIHDLAAFSENDLPELSEGVSDAADKVHQIENKDQLNKLIELLRNDLAAESDFFASPVELVQEDIFPIPNYGSANAPFYTTLSLWVGALLLSNLLSTNLHPLDNREGYTQRQIYFGRLLLFLVVAILQGLIVSIGDLLVLDVYASDPLQLVLFSLIIAVVFMTIVYTFASILGNIGKALMIVLLVLQLSSGGGTFPIEVAPPFFQALHPFMPFTYGIDLLREAVGGIIPEVAWKNIIMLLVFLVVALIIGVLLKPLLAKRIEDTARKSKDSRLVE</sequence>
<evidence type="ECO:0000256" key="1">
    <source>
        <dbReference type="ARBA" id="ARBA00004141"/>
    </source>
</evidence>
<feature type="transmembrane region" description="Helical" evidence="6">
    <location>
        <begin position="846"/>
        <end position="867"/>
    </location>
</feature>
<comment type="subcellular location">
    <subcellularLocation>
        <location evidence="1">Membrane</location>
        <topology evidence="1">Multi-pass membrane protein</topology>
    </subcellularLocation>
</comment>
<evidence type="ECO:0000259" key="7">
    <source>
        <dbReference type="Pfam" id="PF12698"/>
    </source>
</evidence>
<feature type="coiled-coil region" evidence="5">
    <location>
        <begin position="491"/>
        <end position="539"/>
    </location>
</feature>
<dbReference type="NCBIfam" id="TIGR03061">
    <property type="entry name" value="pip_yhgE_Nterm"/>
    <property type="match status" value="1"/>
</dbReference>
<feature type="domain" description="ABC-2 type transporter transmembrane" evidence="7">
    <location>
        <begin position="717"/>
        <end position="862"/>
    </location>
</feature>
<proteinExistence type="predicted"/>
<keyword evidence="2 6" id="KW-0812">Transmembrane</keyword>
<dbReference type="InterPro" id="IPR013525">
    <property type="entry name" value="ABC2_TM"/>
</dbReference>
<keyword evidence="3 6" id="KW-1133">Transmembrane helix</keyword>
<feature type="transmembrane region" description="Helical" evidence="6">
    <location>
        <begin position="686"/>
        <end position="707"/>
    </location>
</feature>
<dbReference type="EMBL" id="CP095071">
    <property type="protein sequence ID" value="UOQ84920.1"/>
    <property type="molecule type" value="Genomic_DNA"/>
</dbReference>
<evidence type="ECO:0000256" key="5">
    <source>
        <dbReference type="SAM" id="Coils"/>
    </source>
</evidence>
<dbReference type="InterPro" id="IPR017500">
    <property type="entry name" value="Phage_infect_YhgE_N"/>
</dbReference>
<evidence type="ECO:0000313" key="8">
    <source>
        <dbReference type="EMBL" id="UOQ84920.1"/>
    </source>
</evidence>
<dbReference type="Proteomes" id="UP000831537">
    <property type="component" value="Chromosome"/>
</dbReference>
<keyword evidence="5" id="KW-0175">Coiled coil</keyword>
<dbReference type="RefSeq" id="WP_244743420.1">
    <property type="nucleotide sequence ID" value="NZ_CP095071.1"/>
</dbReference>
<keyword evidence="4 6" id="KW-0472">Membrane</keyword>
<name>A0ABY4GLT6_9BACI</name>
<dbReference type="NCBIfam" id="TIGR03062">
    <property type="entry name" value="pip_yhgE_Cterm"/>
    <property type="match status" value="1"/>
</dbReference>